<gene>
    <name evidence="2" type="ORF">Ato02nite_089170</name>
</gene>
<reference evidence="2 3" key="1">
    <citation type="submission" date="2021-03" db="EMBL/GenBank/DDBJ databases">
        <title>Whole genome shotgun sequence of Actinoplanes toevensis NBRC 105298.</title>
        <authorList>
            <person name="Komaki H."/>
            <person name="Tamura T."/>
        </authorList>
    </citation>
    <scope>NUCLEOTIDE SEQUENCE [LARGE SCALE GENOMIC DNA]</scope>
    <source>
        <strain evidence="2 3">NBRC 105298</strain>
    </source>
</reference>
<feature type="transmembrane region" description="Helical" evidence="1">
    <location>
        <begin position="62"/>
        <end position="81"/>
    </location>
</feature>
<feature type="transmembrane region" description="Helical" evidence="1">
    <location>
        <begin position="88"/>
        <end position="112"/>
    </location>
</feature>
<keyword evidence="3" id="KW-1185">Reference proteome</keyword>
<evidence type="ECO:0008006" key="4">
    <source>
        <dbReference type="Google" id="ProtNLM"/>
    </source>
</evidence>
<dbReference type="Pfam" id="PF20345">
    <property type="entry name" value="DUF6640"/>
    <property type="match status" value="1"/>
</dbReference>
<dbReference type="InterPro" id="IPR046580">
    <property type="entry name" value="DUF6640"/>
</dbReference>
<dbReference type="Proteomes" id="UP000677082">
    <property type="component" value="Unassembled WGS sequence"/>
</dbReference>
<dbReference type="AlphaFoldDB" id="A0A920BQ98"/>
<keyword evidence="1" id="KW-0812">Transmembrane</keyword>
<comment type="caution">
    <text evidence="2">The sequence shown here is derived from an EMBL/GenBank/DDBJ whole genome shotgun (WGS) entry which is preliminary data.</text>
</comment>
<evidence type="ECO:0000313" key="3">
    <source>
        <dbReference type="Proteomes" id="UP000677082"/>
    </source>
</evidence>
<keyword evidence="1" id="KW-0472">Membrane</keyword>
<accession>A0A920BQ98</accession>
<sequence length="158" mass="17362">MSRRDITIEGDNVSDRNRRNFPWGKVLISLSAAGTGVGVYVADWNESHIYNPAWPPHAKFHNAQTMSMGVALGVAALYYLWKPAQTRASLATAATIASIYGLTQLSVVFYPGISSVDPPGENTWPQLMTTLPSLGFVLTGYLIERRRITRDQYVTASA</sequence>
<evidence type="ECO:0000313" key="2">
    <source>
        <dbReference type="EMBL" id="GIM97124.1"/>
    </source>
</evidence>
<feature type="transmembrane region" description="Helical" evidence="1">
    <location>
        <begin position="21"/>
        <end position="42"/>
    </location>
</feature>
<protein>
    <recommendedName>
        <fullName evidence="4">Acetyltransferase</fullName>
    </recommendedName>
</protein>
<evidence type="ECO:0000256" key="1">
    <source>
        <dbReference type="SAM" id="Phobius"/>
    </source>
</evidence>
<proteinExistence type="predicted"/>
<dbReference type="EMBL" id="BOQN01000133">
    <property type="protein sequence ID" value="GIM97124.1"/>
    <property type="molecule type" value="Genomic_DNA"/>
</dbReference>
<keyword evidence="1" id="KW-1133">Transmembrane helix</keyword>
<name>A0A920BQ98_9ACTN</name>
<feature type="transmembrane region" description="Helical" evidence="1">
    <location>
        <begin position="124"/>
        <end position="143"/>
    </location>
</feature>
<organism evidence="2 3">
    <name type="scientific">Paractinoplanes toevensis</name>
    <dbReference type="NCBI Taxonomy" id="571911"/>
    <lineage>
        <taxon>Bacteria</taxon>
        <taxon>Bacillati</taxon>
        <taxon>Actinomycetota</taxon>
        <taxon>Actinomycetes</taxon>
        <taxon>Micromonosporales</taxon>
        <taxon>Micromonosporaceae</taxon>
        <taxon>Paractinoplanes</taxon>
    </lineage>
</organism>